<dbReference type="Pfam" id="PF01555">
    <property type="entry name" value="N6_N4_Mtase"/>
    <property type="match status" value="1"/>
</dbReference>
<dbReference type="GO" id="GO:0008170">
    <property type="term" value="F:N-methyltransferase activity"/>
    <property type="evidence" value="ECO:0007669"/>
    <property type="project" value="InterPro"/>
</dbReference>
<dbReference type="GO" id="GO:0003677">
    <property type="term" value="F:DNA binding"/>
    <property type="evidence" value="ECO:0007669"/>
    <property type="project" value="InterPro"/>
</dbReference>
<dbReference type="InterPro" id="IPR001091">
    <property type="entry name" value="RM_Methyltransferase"/>
</dbReference>
<evidence type="ECO:0000256" key="1">
    <source>
        <dbReference type="ARBA" id="ARBA00006594"/>
    </source>
</evidence>
<dbReference type="EMBL" id="LR796560">
    <property type="protein sequence ID" value="CAB4151660.1"/>
    <property type="molecule type" value="Genomic_DNA"/>
</dbReference>
<dbReference type="InterPro" id="IPR002052">
    <property type="entry name" value="DNA_methylase_N6_adenine_CS"/>
</dbReference>
<dbReference type="PRINTS" id="PR00508">
    <property type="entry name" value="S21N4MTFRASE"/>
</dbReference>
<evidence type="ECO:0000256" key="3">
    <source>
        <dbReference type="ARBA" id="ARBA00022679"/>
    </source>
</evidence>
<gene>
    <name evidence="5" type="ORF">UFOVP600_27</name>
</gene>
<dbReference type="InterPro" id="IPR029063">
    <property type="entry name" value="SAM-dependent_MTases_sf"/>
</dbReference>
<organism evidence="5">
    <name type="scientific">uncultured Caudovirales phage</name>
    <dbReference type="NCBI Taxonomy" id="2100421"/>
    <lineage>
        <taxon>Viruses</taxon>
        <taxon>Duplodnaviria</taxon>
        <taxon>Heunggongvirae</taxon>
        <taxon>Uroviricota</taxon>
        <taxon>Caudoviricetes</taxon>
        <taxon>Peduoviridae</taxon>
        <taxon>Maltschvirus</taxon>
        <taxon>Maltschvirus maltsch</taxon>
    </lineage>
</organism>
<dbReference type="Gene3D" id="3.40.50.150">
    <property type="entry name" value="Vaccinia Virus protein VP39"/>
    <property type="match status" value="1"/>
</dbReference>
<keyword evidence="3" id="KW-0808">Transferase</keyword>
<dbReference type="InterPro" id="IPR002941">
    <property type="entry name" value="DNA_methylase_N4/N6"/>
</dbReference>
<dbReference type="PROSITE" id="PS00092">
    <property type="entry name" value="N6_MTASE"/>
    <property type="match status" value="1"/>
</dbReference>
<proteinExistence type="inferred from homology"/>
<dbReference type="GO" id="GO:0032259">
    <property type="term" value="P:methylation"/>
    <property type="evidence" value="ECO:0007669"/>
    <property type="project" value="UniProtKB-KW"/>
</dbReference>
<protein>
    <submittedName>
        <fullName evidence="5">DNA methylase N-4/N-6</fullName>
    </submittedName>
</protein>
<name>A0A6J5N2W6_9CAUD</name>
<evidence type="ECO:0000259" key="4">
    <source>
        <dbReference type="Pfam" id="PF01555"/>
    </source>
</evidence>
<sequence length="209" mass="24081">MLTITNECNMELMARYPDNYFELAIVDPPYGISVNMNAGRKKDTKSKKRTIKKWDSEIPNKEYFKELFRVSKNQIICGANYMTENLPISMGWIFWDKCVAEGCSFSDGELIWTSFNQSLKKAVIPYSGFIGMEGEKFHPTTKPSKLYKWILDKYAKQGDKILDTHLGSMSIAIACHDYGFDLTGCELDVDYYNKGMERVNNHVAQQKLF</sequence>
<feature type="domain" description="DNA methylase N-4/N-6" evidence="4">
    <location>
        <begin position="125"/>
        <end position="193"/>
    </location>
</feature>
<comment type="similarity">
    <text evidence="1">Belongs to the N(4)/N(6)-methyltransferase family.</text>
</comment>
<evidence type="ECO:0000256" key="2">
    <source>
        <dbReference type="ARBA" id="ARBA00022603"/>
    </source>
</evidence>
<reference evidence="5" key="1">
    <citation type="submission" date="2020-04" db="EMBL/GenBank/DDBJ databases">
        <authorList>
            <person name="Chiriac C."/>
            <person name="Salcher M."/>
            <person name="Ghai R."/>
            <person name="Kavagutti S V."/>
        </authorList>
    </citation>
    <scope>NUCLEOTIDE SEQUENCE</scope>
</reference>
<accession>A0A6J5N2W6</accession>
<dbReference type="SUPFAM" id="SSF53335">
    <property type="entry name" value="S-adenosyl-L-methionine-dependent methyltransferases"/>
    <property type="match status" value="1"/>
</dbReference>
<keyword evidence="2 5" id="KW-0489">Methyltransferase</keyword>
<evidence type="ECO:0000313" key="5">
    <source>
        <dbReference type="EMBL" id="CAB4151660.1"/>
    </source>
</evidence>